<name>A0A8H3WN71_9PEZI</name>
<dbReference type="OrthoDB" id="2958217at2759"/>
<dbReference type="EMBL" id="WOWK01000009">
    <property type="protein sequence ID" value="KAF0329959.1"/>
    <property type="molecule type" value="Genomic_DNA"/>
</dbReference>
<dbReference type="PANTHER" id="PTHR33112">
    <property type="entry name" value="DOMAIN PROTEIN, PUTATIVE-RELATED"/>
    <property type="match status" value="1"/>
</dbReference>
<evidence type="ECO:0000313" key="2">
    <source>
        <dbReference type="EMBL" id="KAF0329959.1"/>
    </source>
</evidence>
<protein>
    <recommendedName>
        <fullName evidence="1">Heterokaryon incompatibility domain-containing protein</fullName>
    </recommendedName>
</protein>
<evidence type="ECO:0000313" key="3">
    <source>
        <dbReference type="Proteomes" id="UP000434172"/>
    </source>
</evidence>
<comment type="caution">
    <text evidence="2">The sequence shown here is derived from an EMBL/GenBank/DDBJ whole genome shotgun (WGS) entry which is preliminary data.</text>
</comment>
<proteinExistence type="predicted"/>
<accession>A0A8H3WN71</accession>
<reference evidence="2 3" key="1">
    <citation type="submission" date="2019-12" db="EMBL/GenBank/DDBJ databases">
        <title>A genome sequence resource for the geographically widespread anthracnose pathogen Colletotrichum asianum.</title>
        <authorList>
            <person name="Meng Y."/>
        </authorList>
    </citation>
    <scope>NUCLEOTIDE SEQUENCE [LARGE SCALE GENOMIC DNA]</scope>
    <source>
        <strain evidence="2 3">ICMP 18580</strain>
    </source>
</reference>
<keyword evidence="3" id="KW-1185">Reference proteome</keyword>
<dbReference type="PANTHER" id="PTHR33112:SF12">
    <property type="entry name" value="HETEROKARYON INCOMPATIBILITY DOMAIN-CONTAINING PROTEIN"/>
    <property type="match status" value="1"/>
</dbReference>
<feature type="domain" description="Heterokaryon incompatibility" evidence="1">
    <location>
        <begin position="117"/>
        <end position="260"/>
    </location>
</feature>
<sequence>MQNRIQEVQGLPAKLRLLDDSNLKLMWTGYGHAKHGFFECHGTVGRSQIDFLREEQTRILDNNFIDIPRIRQWVSFCSENHAECSSPHFTSNYEIPNFRVIDVRRRCIISMPSSIKYVALSYVWGQVDTYRLLKSNMNELMKSEGLKRVWTHIPWTVRDAISFTESIGEKYLWVDTLCLIQDDANDMIPGIRHMDSVFGGAFCTLVAASGKDANEGLPGVWSAARRIQHIGVIRPGISVILHDGLDTHLQQTEYDRRAWT</sequence>
<dbReference type="InterPro" id="IPR010730">
    <property type="entry name" value="HET"/>
</dbReference>
<gene>
    <name evidence="2" type="ORF">GQ607_002726</name>
</gene>
<dbReference type="AlphaFoldDB" id="A0A8H3WN71"/>
<evidence type="ECO:0000259" key="1">
    <source>
        <dbReference type="Pfam" id="PF06985"/>
    </source>
</evidence>
<organism evidence="2 3">
    <name type="scientific">Colletotrichum asianum</name>
    <dbReference type="NCBI Taxonomy" id="702518"/>
    <lineage>
        <taxon>Eukaryota</taxon>
        <taxon>Fungi</taxon>
        <taxon>Dikarya</taxon>
        <taxon>Ascomycota</taxon>
        <taxon>Pezizomycotina</taxon>
        <taxon>Sordariomycetes</taxon>
        <taxon>Hypocreomycetidae</taxon>
        <taxon>Glomerellales</taxon>
        <taxon>Glomerellaceae</taxon>
        <taxon>Colletotrichum</taxon>
        <taxon>Colletotrichum gloeosporioides species complex</taxon>
    </lineage>
</organism>
<dbReference type="Pfam" id="PF06985">
    <property type="entry name" value="HET"/>
    <property type="match status" value="1"/>
</dbReference>
<dbReference type="Proteomes" id="UP000434172">
    <property type="component" value="Unassembled WGS sequence"/>
</dbReference>